<reference evidence="3" key="1">
    <citation type="submission" date="2021-01" db="UniProtKB">
        <authorList>
            <consortium name="EnsemblMetazoa"/>
        </authorList>
    </citation>
    <scope>IDENTIFICATION</scope>
</reference>
<dbReference type="AlphaFoldDB" id="A0A7M7PYK4"/>
<dbReference type="PANTHER" id="PTHR46513">
    <property type="entry name" value="VITELLOGENIN RECEPTOR-LIKE PROTEIN-RELATED-RELATED"/>
    <property type="match status" value="1"/>
</dbReference>
<accession>A0A7M7PYK4</accession>
<name>A0A7M7PYK4_NASVI</name>
<proteinExistence type="predicted"/>
<dbReference type="SMR" id="A0A7M7PYK4"/>
<keyword evidence="4" id="KW-1185">Reference proteome</keyword>
<dbReference type="InterPro" id="IPR011042">
    <property type="entry name" value="6-blade_b-propeller_TolB-like"/>
</dbReference>
<dbReference type="Gene3D" id="2.120.10.30">
    <property type="entry name" value="TolB, C-terminal domain"/>
    <property type="match status" value="1"/>
</dbReference>
<dbReference type="InterPro" id="IPR050778">
    <property type="entry name" value="Cueball_EGF_LRP_Nidogen"/>
</dbReference>
<dbReference type="SUPFAM" id="SSF63825">
    <property type="entry name" value="YWTD domain"/>
    <property type="match status" value="1"/>
</dbReference>
<protein>
    <submittedName>
        <fullName evidence="3">Uncharacterized protein</fullName>
    </submittedName>
</protein>
<keyword evidence="2" id="KW-0677">Repeat</keyword>
<dbReference type="EnsemblMetazoa" id="XM_031921905">
    <property type="protein sequence ID" value="XP_031777765"/>
    <property type="gene ID" value="LOC107980527"/>
</dbReference>
<organism evidence="3 4">
    <name type="scientific">Nasonia vitripennis</name>
    <name type="common">Parasitic wasp</name>
    <dbReference type="NCBI Taxonomy" id="7425"/>
    <lineage>
        <taxon>Eukaryota</taxon>
        <taxon>Metazoa</taxon>
        <taxon>Ecdysozoa</taxon>
        <taxon>Arthropoda</taxon>
        <taxon>Hexapoda</taxon>
        <taxon>Insecta</taxon>
        <taxon>Pterygota</taxon>
        <taxon>Neoptera</taxon>
        <taxon>Endopterygota</taxon>
        <taxon>Hymenoptera</taxon>
        <taxon>Apocrita</taxon>
        <taxon>Proctotrupomorpha</taxon>
        <taxon>Chalcidoidea</taxon>
        <taxon>Pteromalidae</taxon>
        <taxon>Pteromalinae</taxon>
        <taxon>Nasonia</taxon>
    </lineage>
</organism>
<evidence type="ECO:0000313" key="4">
    <source>
        <dbReference type="Proteomes" id="UP000002358"/>
    </source>
</evidence>
<dbReference type="GeneID" id="107980527"/>
<keyword evidence="1" id="KW-0245">EGF-like domain</keyword>
<evidence type="ECO:0000256" key="1">
    <source>
        <dbReference type="ARBA" id="ARBA00022536"/>
    </source>
</evidence>
<sequence>MIYVSMSSYDDVATKIKNELRVYLYGYYFNPIVEYKNRHYKSLLRYDDQYRLRSVVAHPNRGYMFYVLTEVKSNTSRLVRINSDGSDRQYFLANRRVREIGLTIDFLEDRLCWFSEDGTKLESVKIDGSIDSLRR</sequence>
<dbReference type="Proteomes" id="UP000002358">
    <property type="component" value="Chromosome 1"/>
</dbReference>
<evidence type="ECO:0000256" key="2">
    <source>
        <dbReference type="ARBA" id="ARBA00022737"/>
    </source>
</evidence>
<dbReference type="RefSeq" id="XP_031777765.1">
    <property type="nucleotide sequence ID" value="XM_031921905.2"/>
</dbReference>
<evidence type="ECO:0000313" key="3">
    <source>
        <dbReference type="EnsemblMetazoa" id="XP_031777765"/>
    </source>
</evidence>